<dbReference type="PROSITE" id="PS51257">
    <property type="entry name" value="PROKAR_LIPOPROTEIN"/>
    <property type="match status" value="1"/>
</dbReference>
<feature type="signal peptide" evidence="1">
    <location>
        <begin position="1"/>
        <end position="21"/>
    </location>
</feature>
<dbReference type="PANTHER" id="PTHR43606:SF1">
    <property type="entry name" value="PHOD-LIKE PHOSPHATASE METALLOPHOSPHATASE DOMAIN-CONTAINING PROTEIN"/>
    <property type="match status" value="1"/>
</dbReference>
<dbReference type="Gene3D" id="3.60.21.70">
    <property type="entry name" value="PhoD-like phosphatase"/>
    <property type="match status" value="1"/>
</dbReference>
<dbReference type="InterPro" id="IPR018946">
    <property type="entry name" value="PhoD-like_MPP"/>
</dbReference>
<feature type="chain" id="PRO_5022906006" evidence="1">
    <location>
        <begin position="22"/>
        <end position="477"/>
    </location>
</feature>
<reference evidence="3 4" key="1">
    <citation type="submission" date="2019-02" db="EMBL/GenBank/DDBJ databases">
        <title>Deep-cultivation of Planctomycetes and their phenomic and genomic characterization uncovers novel biology.</title>
        <authorList>
            <person name="Wiegand S."/>
            <person name="Jogler M."/>
            <person name="Boedeker C."/>
            <person name="Pinto D."/>
            <person name="Vollmers J."/>
            <person name="Rivas-Marin E."/>
            <person name="Kohn T."/>
            <person name="Peeters S.H."/>
            <person name="Heuer A."/>
            <person name="Rast P."/>
            <person name="Oberbeckmann S."/>
            <person name="Bunk B."/>
            <person name="Jeske O."/>
            <person name="Meyerdierks A."/>
            <person name="Storesund J.E."/>
            <person name="Kallscheuer N."/>
            <person name="Luecker S."/>
            <person name="Lage O.M."/>
            <person name="Pohl T."/>
            <person name="Merkel B.J."/>
            <person name="Hornburger P."/>
            <person name="Mueller R.-W."/>
            <person name="Bruemmer F."/>
            <person name="Labrenz M."/>
            <person name="Spormann A.M."/>
            <person name="Op Den Camp H."/>
            <person name="Overmann J."/>
            <person name="Amann R."/>
            <person name="Jetten M.S.M."/>
            <person name="Mascher T."/>
            <person name="Medema M.H."/>
            <person name="Devos D.P."/>
            <person name="Kaster A.-K."/>
            <person name="Ovreas L."/>
            <person name="Rohde M."/>
            <person name="Galperin M.Y."/>
            <person name="Jogler C."/>
        </authorList>
    </citation>
    <scope>NUCLEOTIDE SEQUENCE [LARGE SCALE GENOMIC DNA]</scope>
    <source>
        <strain evidence="3 4">Poly59</strain>
    </source>
</reference>
<organism evidence="3 4">
    <name type="scientific">Rubripirellula reticaptiva</name>
    <dbReference type="NCBI Taxonomy" id="2528013"/>
    <lineage>
        <taxon>Bacteria</taxon>
        <taxon>Pseudomonadati</taxon>
        <taxon>Planctomycetota</taxon>
        <taxon>Planctomycetia</taxon>
        <taxon>Pirellulales</taxon>
        <taxon>Pirellulaceae</taxon>
        <taxon>Rubripirellula</taxon>
    </lineage>
</organism>
<dbReference type="InterPro" id="IPR038607">
    <property type="entry name" value="PhoD-like_sf"/>
</dbReference>
<keyword evidence="4" id="KW-1185">Reference proteome</keyword>
<evidence type="ECO:0000313" key="3">
    <source>
        <dbReference type="EMBL" id="TWU56305.1"/>
    </source>
</evidence>
<proteinExistence type="predicted"/>
<evidence type="ECO:0000313" key="4">
    <source>
        <dbReference type="Proteomes" id="UP000317977"/>
    </source>
</evidence>
<dbReference type="Gene3D" id="2.60.40.380">
    <property type="entry name" value="Purple acid phosphatase-like, N-terminal"/>
    <property type="match status" value="1"/>
</dbReference>
<protein>
    <submittedName>
        <fullName evidence="3">PhoD-like phosphatase</fullName>
    </submittedName>
</protein>
<evidence type="ECO:0000259" key="2">
    <source>
        <dbReference type="Pfam" id="PF09423"/>
    </source>
</evidence>
<dbReference type="Pfam" id="PF09423">
    <property type="entry name" value="PhoD"/>
    <property type="match status" value="1"/>
</dbReference>
<dbReference type="Proteomes" id="UP000317977">
    <property type="component" value="Unassembled WGS sequence"/>
</dbReference>
<accession>A0A5C6F528</accession>
<dbReference type="EMBL" id="SJPX01000002">
    <property type="protein sequence ID" value="TWU56305.1"/>
    <property type="molecule type" value="Genomic_DNA"/>
</dbReference>
<dbReference type="SUPFAM" id="SSF56300">
    <property type="entry name" value="Metallo-dependent phosphatases"/>
    <property type="match status" value="1"/>
</dbReference>
<feature type="domain" description="PhoD-like phosphatase metallophosphatase" evidence="2">
    <location>
        <begin position="173"/>
        <end position="433"/>
    </location>
</feature>
<evidence type="ECO:0000256" key="1">
    <source>
        <dbReference type="SAM" id="SignalP"/>
    </source>
</evidence>
<dbReference type="PANTHER" id="PTHR43606">
    <property type="entry name" value="PHOSPHATASE, PUTATIVE (AFU_ORTHOLOGUE AFUA_6G08710)-RELATED"/>
    <property type="match status" value="1"/>
</dbReference>
<sequence length="477" mass="54711" precursor="true">MNSKYILAFCTFIATACPLHADVFMANGMKIGDVTSDTAKIWTRLTAQPERTRSGTEFLKTTNPTKAKPLQADGSHQYPAGKRLADMEGSVPGTDGEVRLRYWPKGQRENEIETEWMRVDPQKDFTGQFLLRDLVPNTQYVLKAEGKGDQSSVELDGNFRTAPMPDDAQEINFVAVTCGDYPRRDDEENGHVIYNTMLKKIAPHFFVHTGDIEYYDRADPYALSKELARYKMNRLFSMPYIRSFHNHVSSYFMKDDHDTLMNDCDPGDVYGTLTWDEGIAIFEEQFPRTEPYKTVRWGKDLQIWILEGRDFRDVDPKSPNQMPSIWGSKQKEWFFESFAESDATFRVLISSTPVVGPDRKGKNDNHANREFELEGDQIREFLGSQENAFVICGDRHWQYHSEDPKTGTMEFSCGPSSDKHASGYSEEYRNEYHKYLKVLGGFLSVNVSRATGNPVITFRHHAPEGTVRYEYLTKSTK</sequence>
<dbReference type="InterPro" id="IPR052900">
    <property type="entry name" value="Phospholipid_Metab_Enz"/>
</dbReference>
<gene>
    <name evidence="3" type="ORF">Poly59_26090</name>
</gene>
<name>A0A5C6F528_9BACT</name>
<dbReference type="InterPro" id="IPR029052">
    <property type="entry name" value="Metallo-depent_PP-like"/>
</dbReference>
<comment type="caution">
    <text evidence="3">The sequence shown here is derived from an EMBL/GenBank/DDBJ whole genome shotgun (WGS) entry which is preliminary data.</text>
</comment>
<keyword evidence="1" id="KW-0732">Signal</keyword>
<dbReference type="AlphaFoldDB" id="A0A5C6F528"/>